<comment type="similarity">
    <text evidence="1">Belongs to the dysbindin family.</text>
</comment>
<dbReference type="OrthoDB" id="2445127at2759"/>
<feature type="compositionally biased region" description="Acidic residues" evidence="2">
    <location>
        <begin position="373"/>
        <end position="389"/>
    </location>
</feature>
<dbReference type="EMBL" id="JAIZAY010000005">
    <property type="protein sequence ID" value="KAJ8042104.1"/>
    <property type="molecule type" value="Genomic_DNA"/>
</dbReference>
<evidence type="ECO:0000313" key="3">
    <source>
        <dbReference type="EMBL" id="KAJ8042104.1"/>
    </source>
</evidence>
<proteinExistence type="inferred from homology"/>
<keyword evidence="4" id="KW-1185">Reference proteome</keyword>
<feature type="region of interest" description="Disordered" evidence="2">
    <location>
        <begin position="228"/>
        <end position="389"/>
    </location>
</feature>
<dbReference type="PANTHER" id="PTHR16294:SF6">
    <property type="entry name" value="DYNAMIN N-TERMINAL DOMAIN-CONTAINING PROTEIN"/>
    <property type="match status" value="1"/>
</dbReference>
<name>A0A9Q1HDF5_HOLLE</name>
<feature type="compositionally biased region" description="Basic and acidic residues" evidence="2">
    <location>
        <begin position="307"/>
        <end position="333"/>
    </location>
</feature>
<feature type="compositionally biased region" description="Acidic residues" evidence="2">
    <location>
        <begin position="243"/>
        <end position="252"/>
    </location>
</feature>
<reference evidence="3" key="1">
    <citation type="submission" date="2021-10" db="EMBL/GenBank/DDBJ databases">
        <title>Tropical sea cucumber genome reveals ecological adaptation and Cuvierian tubules defense mechanism.</title>
        <authorList>
            <person name="Chen T."/>
        </authorList>
    </citation>
    <scope>NUCLEOTIDE SEQUENCE</scope>
    <source>
        <strain evidence="3">Nanhai2018</strain>
        <tissue evidence="3">Muscle</tissue>
    </source>
</reference>
<feature type="compositionally biased region" description="Basic and acidic residues" evidence="2">
    <location>
        <begin position="355"/>
        <end position="372"/>
    </location>
</feature>
<dbReference type="GO" id="GO:0005737">
    <property type="term" value="C:cytoplasm"/>
    <property type="evidence" value="ECO:0007669"/>
    <property type="project" value="InterPro"/>
</dbReference>
<feature type="compositionally biased region" description="Basic and acidic residues" evidence="2">
    <location>
        <begin position="265"/>
        <end position="292"/>
    </location>
</feature>
<dbReference type="AlphaFoldDB" id="A0A9Q1HDF5"/>
<organism evidence="3 4">
    <name type="scientific">Holothuria leucospilota</name>
    <name type="common">Black long sea cucumber</name>
    <name type="synonym">Mertensiothuria leucospilota</name>
    <dbReference type="NCBI Taxonomy" id="206669"/>
    <lineage>
        <taxon>Eukaryota</taxon>
        <taxon>Metazoa</taxon>
        <taxon>Echinodermata</taxon>
        <taxon>Eleutherozoa</taxon>
        <taxon>Echinozoa</taxon>
        <taxon>Holothuroidea</taxon>
        <taxon>Aspidochirotacea</taxon>
        <taxon>Aspidochirotida</taxon>
        <taxon>Holothuriidae</taxon>
        <taxon>Holothuria</taxon>
    </lineage>
</organism>
<accession>A0A9Q1HDF5</accession>
<feature type="compositionally biased region" description="Acidic residues" evidence="2">
    <location>
        <begin position="343"/>
        <end position="352"/>
    </location>
</feature>
<gene>
    <name evidence="3" type="ORF">HOLleu_13092</name>
</gene>
<dbReference type="Proteomes" id="UP001152320">
    <property type="component" value="Chromosome 5"/>
</dbReference>
<protein>
    <submittedName>
        <fullName evidence="3">Dysbindin-A</fullName>
    </submittedName>
</protein>
<sequence length="389" mass="45148">MFGQFKEKLHAVQQDLSEGFKSLSVKAQKVSKTNRNSDTLDWKQDSLPTLRDGLHISAGADLLNRFQENWTQIHEDLEESAQNAAIADSKIQEITFAQDRQMLEWKNIRRQLQDIPQLLEDIQHITANIGKLAADFEEVETSLLELEDVIEEQDHRRNEDVQHQELEIYKKQKLYEENLLKVRLQEEFNERLQKKQKEEDAKMKERQQAFQEFFVADLNHYKEFGKMERSKDVASQETHLEDLELEWDEDDQQALNDFLGPSEDNESKEMERGDETRKDAVASKDEDGKKEEEGEEEEEIQTLEEVGEVKMPEEVDDQSEKVRGVSENLKDDGSDGGGIEGGENLEDEEDVQPDVPRDEETVKEDDVAKSNIEEDEVEDSDEFQDAVDE</sequence>
<feature type="compositionally biased region" description="Basic and acidic residues" evidence="2">
    <location>
        <begin position="228"/>
        <end position="242"/>
    </location>
</feature>
<evidence type="ECO:0000256" key="1">
    <source>
        <dbReference type="ARBA" id="ARBA00008686"/>
    </source>
</evidence>
<dbReference type="InterPro" id="IPR007531">
    <property type="entry name" value="Dysbindin"/>
</dbReference>
<comment type="caution">
    <text evidence="3">The sequence shown here is derived from an EMBL/GenBank/DDBJ whole genome shotgun (WGS) entry which is preliminary data.</text>
</comment>
<evidence type="ECO:0000256" key="2">
    <source>
        <dbReference type="SAM" id="MobiDB-lite"/>
    </source>
</evidence>
<feature type="compositionally biased region" description="Acidic residues" evidence="2">
    <location>
        <begin position="293"/>
        <end position="306"/>
    </location>
</feature>
<dbReference type="PANTHER" id="PTHR16294">
    <property type="entry name" value="DYSTROBREVIN BINDING PROTEIN 1 DYSBINDIN"/>
    <property type="match status" value="1"/>
</dbReference>
<evidence type="ECO:0000313" key="4">
    <source>
        <dbReference type="Proteomes" id="UP001152320"/>
    </source>
</evidence>